<accession>A0A645D496</accession>
<organism evidence="1">
    <name type="scientific">bioreactor metagenome</name>
    <dbReference type="NCBI Taxonomy" id="1076179"/>
    <lineage>
        <taxon>unclassified sequences</taxon>
        <taxon>metagenomes</taxon>
        <taxon>ecological metagenomes</taxon>
    </lineage>
</organism>
<dbReference type="EMBL" id="VSSQ01032893">
    <property type="protein sequence ID" value="MPM84310.1"/>
    <property type="molecule type" value="Genomic_DNA"/>
</dbReference>
<name>A0A645D496_9ZZZZ</name>
<reference evidence="1" key="1">
    <citation type="submission" date="2019-08" db="EMBL/GenBank/DDBJ databases">
        <authorList>
            <person name="Kucharzyk K."/>
            <person name="Murdoch R.W."/>
            <person name="Higgins S."/>
            <person name="Loffler F."/>
        </authorList>
    </citation>
    <scope>NUCLEOTIDE SEQUENCE</scope>
</reference>
<dbReference type="AlphaFoldDB" id="A0A645D496"/>
<sequence>MRVALGSGPVGQLGIDALAVDDQRAQEAYGLAAEIRHQLRGNAFLGLRLHDGIVVYAVLHAQLHIEQAQKVPDLGGRAHRGLATATRQALLDGTVGGMP</sequence>
<gene>
    <name evidence="1" type="ORF">SDC9_131381</name>
</gene>
<protein>
    <submittedName>
        <fullName evidence="1">Uncharacterized protein</fullName>
    </submittedName>
</protein>
<evidence type="ECO:0000313" key="1">
    <source>
        <dbReference type="EMBL" id="MPM84310.1"/>
    </source>
</evidence>
<comment type="caution">
    <text evidence="1">The sequence shown here is derived from an EMBL/GenBank/DDBJ whole genome shotgun (WGS) entry which is preliminary data.</text>
</comment>
<proteinExistence type="predicted"/>